<evidence type="ECO:0000313" key="13">
    <source>
        <dbReference type="Ensembl" id="ENSGMOP00000006708.2"/>
    </source>
</evidence>
<keyword evidence="6 11" id="KW-0472">Membrane</keyword>
<reference evidence="13" key="2">
    <citation type="submission" date="2025-09" db="UniProtKB">
        <authorList>
            <consortium name="Ensembl"/>
        </authorList>
    </citation>
    <scope>IDENTIFICATION</scope>
</reference>
<evidence type="ECO:0000256" key="9">
    <source>
        <dbReference type="ARBA" id="ARBA00023180"/>
    </source>
</evidence>
<feature type="domain" description="Ig-like" evidence="12">
    <location>
        <begin position="211"/>
        <end position="290"/>
    </location>
</feature>
<keyword evidence="14" id="KW-1185">Reference proteome</keyword>
<evidence type="ECO:0000256" key="6">
    <source>
        <dbReference type="ARBA" id="ARBA00023136"/>
    </source>
</evidence>
<keyword evidence="5 11" id="KW-1133">Transmembrane helix</keyword>
<evidence type="ECO:0000313" key="14">
    <source>
        <dbReference type="Proteomes" id="UP000694546"/>
    </source>
</evidence>
<dbReference type="InterPro" id="IPR053896">
    <property type="entry name" value="BTN3A2-like_Ig-C"/>
</dbReference>
<dbReference type="PROSITE" id="PS50835">
    <property type="entry name" value="IG_LIKE"/>
    <property type="match status" value="3"/>
</dbReference>
<feature type="transmembrane region" description="Helical" evidence="11">
    <location>
        <begin position="309"/>
        <end position="331"/>
    </location>
</feature>
<dbReference type="InterPro" id="IPR007110">
    <property type="entry name" value="Ig-like_dom"/>
</dbReference>
<feature type="domain" description="Ig-like" evidence="12">
    <location>
        <begin position="1"/>
        <end position="111"/>
    </location>
</feature>
<dbReference type="InterPro" id="IPR051713">
    <property type="entry name" value="T-cell_Activation_Regulation"/>
</dbReference>
<evidence type="ECO:0000256" key="8">
    <source>
        <dbReference type="ARBA" id="ARBA00023170"/>
    </source>
</evidence>
<dbReference type="GO" id="GO:0042130">
    <property type="term" value="P:negative regulation of T cell proliferation"/>
    <property type="evidence" value="ECO:0007669"/>
    <property type="project" value="TreeGrafter"/>
</dbReference>
<dbReference type="Gene3D" id="2.60.40.10">
    <property type="entry name" value="Immunoglobulins"/>
    <property type="match status" value="3"/>
</dbReference>
<dbReference type="GO" id="GO:0007166">
    <property type="term" value="P:cell surface receptor signaling pathway"/>
    <property type="evidence" value="ECO:0007669"/>
    <property type="project" value="TreeGrafter"/>
</dbReference>
<dbReference type="GO" id="GO:0031295">
    <property type="term" value="P:T cell costimulation"/>
    <property type="evidence" value="ECO:0007669"/>
    <property type="project" value="TreeGrafter"/>
</dbReference>
<dbReference type="Ensembl" id="ENSGMOT00000006902.2">
    <property type="protein sequence ID" value="ENSGMOP00000006708.2"/>
    <property type="gene ID" value="ENSGMOG00000016925.2"/>
</dbReference>
<dbReference type="SUPFAM" id="SSF48726">
    <property type="entry name" value="Immunoglobulin"/>
    <property type="match status" value="3"/>
</dbReference>
<keyword evidence="8" id="KW-0675">Receptor</keyword>
<feature type="domain" description="Ig-like" evidence="12">
    <location>
        <begin position="124"/>
        <end position="202"/>
    </location>
</feature>
<dbReference type="GO" id="GO:0071222">
    <property type="term" value="P:cellular response to lipopolysaccharide"/>
    <property type="evidence" value="ECO:0007669"/>
    <property type="project" value="TreeGrafter"/>
</dbReference>
<sequence>PGAVQSEDTQVGCVFGGSCVLPCRFQPNSDTILHWVKKDGEDVHVHSYYDDQDQLGYQDPLYKGRTSLFHDQISGGNASLGLARVNLQDQGKYLCYASTSQNNQETFVILTARAPVTRVDIVLVNNTVTCKSGGIYPIPQLTWSVSPRPATVLQNTTEVHEDDQGLYDISGSLRTVYNDTESTYSCSVQNEHGARKATMRLHPPMENLSRSEVLLPCNASGLDYITWTFNHNQTILRRQAGQEVVVETEWQQHVRDLSESGSLLLYVTSSAQSEGTYRCTLRYADEEDVTHIELKILEDPNEEGSSSTVGIILGVDPVIILIIAINSLYIINR</sequence>
<protein>
    <recommendedName>
        <fullName evidence="12">Ig-like domain-containing protein</fullName>
    </recommendedName>
</protein>
<evidence type="ECO:0000256" key="4">
    <source>
        <dbReference type="ARBA" id="ARBA00022729"/>
    </source>
</evidence>
<organism evidence="13 14">
    <name type="scientific">Gadus morhua</name>
    <name type="common">Atlantic cod</name>
    <dbReference type="NCBI Taxonomy" id="8049"/>
    <lineage>
        <taxon>Eukaryota</taxon>
        <taxon>Metazoa</taxon>
        <taxon>Chordata</taxon>
        <taxon>Craniata</taxon>
        <taxon>Vertebrata</taxon>
        <taxon>Euteleostomi</taxon>
        <taxon>Actinopterygii</taxon>
        <taxon>Neopterygii</taxon>
        <taxon>Teleostei</taxon>
        <taxon>Neoteleostei</taxon>
        <taxon>Acanthomorphata</taxon>
        <taxon>Zeiogadaria</taxon>
        <taxon>Gadariae</taxon>
        <taxon>Gadiformes</taxon>
        <taxon>Gadoidei</taxon>
        <taxon>Gadidae</taxon>
        <taxon>Gadus</taxon>
    </lineage>
</organism>
<keyword evidence="2" id="KW-1003">Cell membrane</keyword>
<dbReference type="OMA" id="DQHGHQD"/>
<dbReference type="Pfam" id="PF22705">
    <property type="entry name" value="C2-set_3"/>
    <property type="match status" value="1"/>
</dbReference>
<evidence type="ECO:0000256" key="3">
    <source>
        <dbReference type="ARBA" id="ARBA00022692"/>
    </source>
</evidence>
<dbReference type="GO" id="GO:0009897">
    <property type="term" value="C:external side of plasma membrane"/>
    <property type="evidence" value="ECO:0007669"/>
    <property type="project" value="TreeGrafter"/>
</dbReference>
<evidence type="ECO:0000256" key="11">
    <source>
        <dbReference type="SAM" id="Phobius"/>
    </source>
</evidence>
<dbReference type="InterPro" id="IPR013106">
    <property type="entry name" value="Ig_V-set"/>
</dbReference>
<keyword evidence="10" id="KW-0393">Immunoglobulin domain</keyword>
<dbReference type="PANTHER" id="PTHR25466">
    <property type="entry name" value="T-LYMPHOCYTE ACTIVATION ANTIGEN"/>
    <property type="match status" value="1"/>
</dbReference>
<name>A0A8C4Z5I8_GADMO</name>
<dbReference type="InterPro" id="IPR003599">
    <property type="entry name" value="Ig_sub"/>
</dbReference>
<evidence type="ECO:0000256" key="2">
    <source>
        <dbReference type="ARBA" id="ARBA00022475"/>
    </source>
</evidence>
<dbReference type="GO" id="GO:0006955">
    <property type="term" value="P:immune response"/>
    <property type="evidence" value="ECO:0007669"/>
    <property type="project" value="TreeGrafter"/>
</dbReference>
<dbReference type="SMART" id="SM00409">
    <property type="entry name" value="IG"/>
    <property type="match status" value="2"/>
</dbReference>
<reference evidence="13" key="1">
    <citation type="submission" date="2025-08" db="UniProtKB">
        <authorList>
            <consortium name="Ensembl"/>
        </authorList>
    </citation>
    <scope>IDENTIFICATION</scope>
</reference>
<dbReference type="Proteomes" id="UP000694546">
    <property type="component" value="Chromosome 23"/>
</dbReference>
<accession>A0A8C4Z5I8</accession>
<evidence type="ECO:0000256" key="10">
    <source>
        <dbReference type="ARBA" id="ARBA00023319"/>
    </source>
</evidence>
<dbReference type="InterPro" id="IPR036179">
    <property type="entry name" value="Ig-like_dom_sf"/>
</dbReference>
<keyword evidence="9" id="KW-0325">Glycoprotein</keyword>
<evidence type="ECO:0000259" key="12">
    <source>
        <dbReference type="PROSITE" id="PS50835"/>
    </source>
</evidence>
<dbReference type="PANTHER" id="PTHR25466:SF14">
    <property type="entry name" value="BUTYROPHILIN SUBFAMILY 2 MEMBER A2-LIKE-RELATED"/>
    <property type="match status" value="1"/>
</dbReference>
<evidence type="ECO:0000256" key="7">
    <source>
        <dbReference type="ARBA" id="ARBA00023157"/>
    </source>
</evidence>
<evidence type="ECO:0000256" key="1">
    <source>
        <dbReference type="ARBA" id="ARBA00004251"/>
    </source>
</evidence>
<dbReference type="AlphaFoldDB" id="A0A8C4Z5I8"/>
<proteinExistence type="predicted"/>
<dbReference type="GeneTree" id="ENSGT00940000163670"/>
<keyword evidence="3 11" id="KW-0812">Transmembrane</keyword>
<evidence type="ECO:0000256" key="5">
    <source>
        <dbReference type="ARBA" id="ARBA00022989"/>
    </source>
</evidence>
<dbReference type="GO" id="GO:0042102">
    <property type="term" value="P:positive regulation of T cell proliferation"/>
    <property type="evidence" value="ECO:0007669"/>
    <property type="project" value="TreeGrafter"/>
</dbReference>
<comment type="subcellular location">
    <subcellularLocation>
        <location evidence="1">Cell membrane</location>
        <topology evidence="1">Single-pass type I membrane protein</topology>
    </subcellularLocation>
</comment>
<keyword evidence="7" id="KW-1015">Disulfide bond</keyword>
<keyword evidence="4" id="KW-0732">Signal</keyword>
<dbReference type="Pfam" id="PF07686">
    <property type="entry name" value="V-set"/>
    <property type="match status" value="1"/>
</dbReference>
<dbReference type="InterPro" id="IPR013783">
    <property type="entry name" value="Ig-like_fold"/>
</dbReference>